<feature type="domain" description="Histone-binding protein RBBP4-like N-terminal" evidence="4">
    <location>
        <begin position="12"/>
        <end position="78"/>
    </location>
</feature>
<dbReference type="OMA" id="RSRICIM"/>
<proteinExistence type="inferred from homology"/>
<dbReference type="Pfam" id="PF12265">
    <property type="entry name" value="CAF1C_H4-bd"/>
    <property type="match status" value="1"/>
</dbReference>
<keyword evidence="2" id="KW-0853">WD repeat</keyword>
<dbReference type="Proteomes" id="UP000265515">
    <property type="component" value="Unassembled WGS sequence"/>
</dbReference>
<protein>
    <recommendedName>
        <fullName evidence="4">Histone-binding protein RBBP4-like N-terminal domain-containing protein</fullName>
    </recommendedName>
</protein>
<dbReference type="InterPro" id="IPR015943">
    <property type="entry name" value="WD40/YVTN_repeat-like_dom_sf"/>
</dbReference>
<dbReference type="InterPro" id="IPR036322">
    <property type="entry name" value="WD40_repeat_dom_sf"/>
</dbReference>
<comment type="similarity">
    <text evidence="1">Belongs to the WD repeat RBAP46/RBAP48/MSI1 family.</text>
</comment>
<evidence type="ECO:0000313" key="6">
    <source>
        <dbReference type="Proteomes" id="UP000265515"/>
    </source>
</evidence>
<dbReference type="PANTHER" id="PTHR22850">
    <property type="entry name" value="WD40 REPEAT FAMILY"/>
    <property type="match status" value="1"/>
</dbReference>
<dbReference type="SUPFAM" id="SSF50978">
    <property type="entry name" value="WD40 repeat-like"/>
    <property type="match status" value="1"/>
</dbReference>
<evidence type="ECO:0000313" key="5">
    <source>
        <dbReference type="EMBL" id="GBG75259.1"/>
    </source>
</evidence>
<comment type="caution">
    <text evidence="5">The sequence shown here is derived from an EMBL/GenBank/DDBJ whole genome shotgun (WGS) entry which is preliminary data.</text>
</comment>
<organism evidence="5 6">
    <name type="scientific">Chara braunii</name>
    <name type="common">Braun's stonewort</name>
    <dbReference type="NCBI Taxonomy" id="69332"/>
    <lineage>
        <taxon>Eukaryota</taxon>
        <taxon>Viridiplantae</taxon>
        <taxon>Streptophyta</taxon>
        <taxon>Charophyceae</taxon>
        <taxon>Charales</taxon>
        <taxon>Characeae</taxon>
        <taxon>Chara</taxon>
    </lineage>
</organism>
<evidence type="ECO:0000256" key="1">
    <source>
        <dbReference type="ARBA" id="ARBA00009341"/>
    </source>
</evidence>
<evidence type="ECO:0000259" key="4">
    <source>
        <dbReference type="Pfam" id="PF12265"/>
    </source>
</evidence>
<dbReference type="EMBL" id="BFEA01000221">
    <property type="protein sequence ID" value="GBG75259.1"/>
    <property type="molecule type" value="Genomic_DNA"/>
</dbReference>
<dbReference type="AlphaFoldDB" id="A0A388KYY2"/>
<sequence>MKDPGELSESKKYSKWKSLAPVLYDWFGNHALVWPSLTCRWGPVLDSTPRHTKQRVYLSEQTDGTWPNTIVVANAEVLKRRVAVKDDMFQFRDDNKPPFIKKCKTIIHPGEVNRLRELPQASNIVATHTDKPQVFVWNLDTQLARQTVPGAVPSRPDLVLDGHKENAEFALAACRVAPYLLSGGKDTEVVLWSIIDHVTSLNQARLPLFTVSVNHGMCLPLCCRARSRICIMQLTRNIHGYFFSTIFLALT</sequence>
<name>A0A388KYY2_CHABU</name>
<dbReference type="InterPro" id="IPR050459">
    <property type="entry name" value="WD_repeat_RBAP46/RBAP48/MSI1"/>
</dbReference>
<evidence type="ECO:0000256" key="3">
    <source>
        <dbReference type="ARBA" id="ARBA00022737"/>
    </source>
</evidence>
<dbReference type="OrthoDB" id="427795at2759"/>
<gene>
    <name evidence="5" type="ORF">CBR_g19893</name>
</gene>
<dbReference type="Gene3D" id="2.130.10.10">
    <property type="entry name" value="YVTN repeat-like/Quinoprotein amine dehydrogenase"/>
    <property type="match status" value="1"/>
</dbReference>
<accession>A0A388KYY2</accession>
<dbReference type="Gramene" id="GBG75259">
    <property type="protein sequence ID" value="GBG75259"/>
    <property type="gene ID" value="CBR_g19893"/>
</dbReference>
<dbReference type="InterPro" id="IPR022052">
    <property type="entry name" value="Histone-bd_RBBP4-like_N"/>
</dbReference>
<reference evidence="5 6" key="1">
    <citation type="journal article" date="2018" name="Cell">
        <title>The Chara Genome: Secondary Complexity and Implications for Plant Terrestrialization.</title>
        <authorList>
            <person name="Nishiyama T."/>
            <person name="Sakayama H."/>
            <person name="Vries J.D."/>
            <person name="Buschmann H."/>
            <person name="Saint-Marcoux D."/>
            <person name="Ullrich K.K."/>
            <person name="Haas F.B."/>
            <person name="Vanderstraeten L."/>
            <person name="Becker D."/>
            <person name="Lang D."/>
            <person name="Vosolsobe S."/>
            <person name="Rombauts S."/>
            <person name="Wilhelmsson P.K.I."/>
            <person name="Janitza P."/>
            <person name="Kern R."/>
            <person name="Heyl A."/>
            <person name="Rumpler F."/>
            <person name="Villalobos L.I.A.C."/>
            <person name="Clay J.M."/>
            <person name="Skokan R."/>
            <person name="Toyoda A."/>
            <person name="Suzuki Y."/>
            <person name="Kagoshima H."/>
            <person name="Schijlen E."/>
            <person name="Tajeshwar N."/>
            <person name="Catarino B."/>
            <person name="Hetherington A.J."/>
            <person name="Saltykova A."/>
            <person name="Bonnot C."/>
            <person name="Breuninger H."/>
            <person name="Symeonidi A."/>
            <person name="Radhakrishnan G.V."/>
            <person name="Van Nieuwerburgh F."/>
            <person name="Deforce D."/>
            <person name="Chang C."/>
            <person name="Karol K.G."/>
            <person name="Hedrich R."/>
            <person name="Ulvskov P."/>
            <person name="Glockner G."/>
            <person name="Delwiche C.F."/>
            <person name="Petrasek J."/>
            <person name="Van de Peer Y."/>
            <person name="Friml J."/>
            <person name="Beilby M."/>
            <person name="Dolan L."/>
            <person name="Kohara Y."/>
            <person name="Sugano S."/>
            <person name="Fujiyama A."/>
            <person name="Delaux P.-M."/>
            <person name="Quint M."/>
            <person name="TheiBen G."/>
            <person name="Hagemann M."/>
            <person name="Harholt J."/>
            <person name="Dunand C."/>
            <person name="Zachgo S."/>
            <person name="Langdale J."/>
            <person name="Maumus F."/>
            <person name="Straeten D.V.D."/>
            <person name="Gould S.B."/>
            <person name="Rensing S.A."/>
        </authorList>
    </citation>
    <scope>NUCLEOTIDE SEQUENCE [LARGE SCALE GENOMIC DNA]</scope>
    <source>
        <strain evidence="5 6">S276</strain>
    </source>
</reference>
<evidence type="ECO:0000256" key="2">
    <source>
        <dbReference type="ARBA" id="ARBA00022574"/>
    </source>
</evidence>
<keyword evidence="6" id="KW-1185">Reference proteome</keyword>
<dbReference type="STRING" id="69332.A0A388KYY2"/>
<keyword evidence="3" id="KW-0677">Repeat</keyword>